<reference evidence="1 2" key="1">
    <citation type="journal article" date="2019" name="Int. J. Syst. Evol. Microbiol.">
        <title>Photorhabdus khanii subsp. guanajuatensis subsp. nov., isolated from Heterorhabditis atacamensis, and Photorhabdus luminescens subsp. mexicana subsp. nov., isolated from Heterorhabditis mexicana entomopathogenic nematodes.</title>
        <authorList>
            <person name="Machado R.A.R."/>
            <person name="Bruno P."/>
            <person name="Arce C.C.M."/>
            <person name="Liechti N."/>
            <person name="Kohler A."/>
            <person name="Bernal J."/>
            <person name="Bruggmann R."/>
            <person name="Turlings T.C.J."/>
        </authorList>
    </citation>
    <scope>NUCLEOTIDE SEQUENCE [LARGE SCALE GENOMIC DNA]</scope>
    <source>
        <strain evidence="1 2">MEX47-22</strain>
    </source>
</reference>
<gene>
    <name evidence="1" type="ORF">C5468_15605</name>
</gene>
<name>A0A4R4J800_PHOLU</name>
<dbReference type="Proteomes" id="UP000295550">
    <property type="component" value="Unassembled WGS sequence"/>
</dbReference>
<evidence type="ECO:0000313" key="1">
    <source>
        <dbReference type="EMBL" id="TDB48799.1"/>
    </source>
</evidence>
<sequence>MITTGNSIVNGDNIGIIDEVKVDFATGKAKFKFLGSDCVVDSSLKGDLYMRALVILINAYYSQAQITLSVKKEPNSGEWIIQGILTNSDGLMVNQ</sequence>
<proteinExistence type="predicted"/>
<protein>
    <submittedName>
        <fullName evidence="1">Uncharacterized protein</fullName>
    </submittedName>
</protein>
<accession>A0A4R4J800</accession>
<dbReference type="EMBL" id="PUJX01000015">
    <property type="protein sequence ID" value="TDB48799.1"/>
    <property type="molecule type" value="Genomic_DNA"/>
</dbReference>
<comment type="caution">
    <text evidence="1">The sequence shown here is derived from an EMBL/GenBank/DDBJ whole genome shotgun (WGS) entry which is preliminary data.</text>
</comment>
<organism evidence="1 2">
    <name type="scientific">Photorhabdus luminescens subsp. mexicana</name>
    <dbReference type="NCBI Taxonomy" id="2100167"/>
    <lineage>
        <taxon>Bacteria</taxon>
        <taxon>Pseudomonadati</taxon>
        <taxon>Pseudomonadota</taxon>
        <taxon>Gammaproteobacteria</taxon>
        <taxon>Enterobacterales</taxon>
        <taxon>Morganellaceae</taxon>
        <taxon>Photorhabdus</taxon>
    </lineage>
</organism>
<evidence type="ECO:0000313" key="2">
    <source>
        <dbReference type="Proteomes" id="UP000295550"/>
    </source>
</evidence>
<dbReference type="RefSeq" id="WP_132346505.1">
    <property type="nucleotide sequence ID" value="NZ_CAWOLF010000015.1"/>
</dbReference>
<dbReference type="AlphaFoldDB" id="A0A4R4J800"/>